<keyword evidence="6" id="KW-0853">WD repeat</keyword>
<keyword evidence="5" id="KW-0963">Cytoplasm</keyword>
<evidence type="ECO:0000256" key="12">
    <source>
        <dbReference type="ARBA" id="ARBA00023273"/>
    </source>
</evidence>
<evidence type="ECO:0000256" key="9">
    <source>
        <dbReference type="ARBA" id="ARBA00023069"/>
    </source>
</evidence>
<dbReference type="EMBL" id="VIIS01001549">
    <property type="protein sequence ID" value="KAF0296573.1"/>
    <property type="molecule type" value="Genomic_DNA"/>
</dbReference>
<dbReference type="AlphaFoldDB" id="A0A6A4W0G2"/>
<keyword evidence="4" id="KW-1003">Cell membrane</keyword>
<evidence type="ECO:0000256" key="3">
    <source>
        <dbReference type="ARBA" id="ARBA00006059"/>
    </source>
</evidence>
<dbReference type="GO" id="GO:0044782">
    <property type="term" value="P:cilium organization"/>
    <property type="evidence" value="ECO:0007669"/>
    <property type="project" value="TreeGrafter"/>
</dbReference>
<keyword evidence="10" id="KW-0472">Membrane</keyword>
<sequence>MASLLLEAHFWTHSEDVIIHPDDVGAYKFHERAESSALVAAHQRVKELYADSRGIASRLTNKRRVRHRDTFKQLEELLDQQKLCYQSWHHLNLLLLLFESGTLVTLWINFQTGNVDKLIIDKTLVGKMGSDQVVSAALTEQHLLLTHPENRVTLVTLSRPVVWPQWGRLAALEPRTAVWELPGPSTRRTERRLSLPPAAGGGQSAPVVAVWWSASVGEIQPWTPSGRDQDRANVLVYRLGSGGGGQPAGGPGAAAEQPPAGWPDGPRLELLSYCKTHHDPLLVQFSVLRPDTLYTVEQSVTSTGEVLVEHGTYDVTSAVCQQLSAITIPLTSEVLCAAISPDERRLLLGCADGSLLLHNCARQMTHMVKIQMTPRRAAWHPHSTLAFVSSETGQLRCYDLALNPLQLQLAGGGAGRGGTAAQSAPAAGLGLGQYFRFKPRVSRLLSCPEVMSQEGHVLQSLLVTFVNGPLALLCIQASRPNKGRVYPSDVIAEFVTAGRLDAAINLLTSLNWEQQGDEALAGLYMVTGYLLKRPLTPAAEAQLEAALGSYLAPVRPLSEPVQNMYGDRVRNITRRFFHHLIRHRCLEKAYRLALDLRDHDLFMDLHRAALRHDQRHLAAAALEKAEQIDEEASVTSGSESGESTSCSSDCSSSWHSGPEGDRGPDHGPDHGDQKDRRDREGRGDSELEEEEGPDDLLVEGDGDGALVSAVTAVGGDSAENLNDRQGSIICDGC</sequence>
<evidence type="ECO:0000256" key="5">
    <source>
        <dbReference type="ARBA" id="ARBA00022490"/>
    </source>
</evidence>
<comment type="caution">
    <text evidence="14">The sequence shown here is derived from an EMBL/GenBank/DDBJ whole genome shotgun (WGS) entry which is preliminary data.</text>
</comment>
<dbReference type="PANTHER" id="PTHR13667:SF5">
    <property type="entry name" value="WD REPEAT-CONTAINING AND PLANAR CELL POLARITY EFFECTOR PROTEIN FRITZ HOMOLOG"/>
    <property type="match status" value="1"/>
</dbReference>
<evidence type="ECO:0000256" key="8">
    <source>
        <dbReference type="ARBA" id="ARBA00022794"/>
    </source>
</evidence>
<dbReference type="OrthoDB" id="10013020at2759"/>
<keyword evidence="12" id="KW-0966">Cell projection</keyword>
<dbReference type="GO" id="GO:0005886">
    <property type="term" value="C:plasma membrane"/>
    <property type="evidence" value="ECO:0007669"/>
    <property type="project" value="UniProtKB-SubCell"/>
</dbReference>
<feature type="region of interest" description="Disordered" evidence="13">
    <location>
        <begin position="714"/>
        <end position="733"/>
    </location>
</feature>
<evidence type="ECO:0000313" key="15">
    <source>
        <dbReference type="Proteomes" id="UP000440578"/>
    </source>
</evidence>
<dbReference type="Gene3D" id="2.130.10.10">
    <property type="entry name" value="YVTN repeat-like/Quinoprotein amine dehydrogenase"/>
    <property type="match status" value="1"/>
</dbReference>
<keyword evidence="9" id="KW-0969">Cilium</keyword>
<dbReference type="InterPro" id="IPR024511">
    <property type="entry name" value="Frtz"/>
</dbReference>
<keyword evidence="11" id="KW-0206">Cytoskeleton</keyword>
<dbReference type="GO" id="GO:0007399">
    <property type="term" value="P:nervous system development"/>
    <property type="evidence" value="ECO:0007669"/>
    <property type="project" value="TreeGrafter"/>
</dbReference>
<evidence type="ECO:0000256" key="6">
    <source>
        <dbReference type="ARBA" id="ARBA00022574"/>
    </source>
</evidence>
<evidence type="ECO:0000256" key="4">
    <source>
        <dbReference type="ARBA" id="ARBA00022475"/>
    </source>
</evidence>
<comment type="subcellular location">
    <subcellularLocation>
        <location evidence="1">Cell membrane</location>
    </subcellularLocation>
    <subcellularLocation>
        <location evidence="2">Cytoplasm</location>
        <location evidence="2">Cytoskeleton</location>
        <location evidence="2">Cilium axoneme</location>
    </subcellularLocation>
</comment>
<name>A0A6A4W0G2_AMPAM</name>
<organism evidence="14 15">
    <name type="scientific">Amphibalanus amphitrite</name>
    <name type="common">Striped barnacle</name>
    <name type="synonym">Balanus amphitrite</name>
    <dbReference type="NCBI Taxonomy" id="1232801"/>
    <lineage>
        <taxon>Eukaryota</taxon>
        <taxon>Metazoa</taxon>
        <taxon>Ecdysozoa</taxon>
        <taxon>Arthropoda</taxon>
        <taxon>Crustacea</taxon>
        <taxon>Multicrustacea</taxon>
        <taxon>Cirripedia</taxon>
        <taxon>Thoracica</taxon>
        <taxon>Thoracicalcarea</taxon>
        <taxon>Balanomorpha</taxon>
        <taxon>Balanoidea</taxon>
        <taxon>Balanidae</taxon>
        <taxon>Amphibalaninae</taxon>
        <taxon>Amphibalanus</taxon>
    </lineage>
</organism>
<feature type="compositionally biased region" description="Acidic residues" evidence="13">
    <location>
        <begin position="686"/>
        <end position="702"/>
    </location>
</feature>
<dbReference type="InterPro" id="IPR036322">
    <property type="entry name" value="WD40_repeat_dom_sf"/>
</dbReference>
<feature type="region of interest" description="Disordered" evidence="13">
    <location>
        <begin position="628"/>
        <end position="703"/>
    </location>
</feature>
<evidence type="ECO:0000256" key="13">
    <source>
        <dbReference type="SAM" id="MobiDB-lite"/>
    </source>
</evidence>
<dbReference type="Pfam" id="PF11768">
    <property type="entry name" value="Frtz"/>
    <property type="match status" value="2"/>
</dbReference>
<proteinExistence type="inferred from homology"/>
<gene>
    <name evidence="14" type="primary">WDPCP_1</name>
    <name evidence="14" type="ORF">FJT64_005991</name>
</gene>
<evidence type="ECO:0000256" key="10">
    <source>
        <dbReference type="ARBA" id="ARBA00023136"/>
    </source>
</evidence>
<evidence type="ECO:0000256" key="1">
    <source>
        <dbReference type="ARBA" id="ARBA00004236"/>
    </source>
</evidence>
<comment type="similarity">
    <text evidence="3">Belongs to the WD repeat fritz family.</text>
</comment>
<dbReference type="Proteomes" id="UP000440578">
    <property type="component" value="Unassembled WGS sequence"/>
</dbReference>
<dbReference type="EMBL" id="VIIS01001549">
    <property type="protein sequence ID" value="KAF0296572.1"/>
    <property type="molecule type" value="Genomic_DNA"/>
</dbReference>
<feature type="compositionally biased region" description="Low complexity" evidence="13">
    <location>
        <begin position="633"/>
        <end position="653"/>
    </location>
</feature>
<reference evidence="14 15" key="1">
    <citation type="submission" date="2019-07" db="EMBL/GenBank/DDBJ databases">
        <title>Draft genome assembly of a fouling barnacle, Amphibalanus amphitrite (Darwin, 1854): The first reference genome for Thecostraca.</title>
        <authorList>
            <person name="Kim W."/>
        </authorList>
    </citation>
    <scope>NUCLEOTIDE SEQUENCE [LARGE SCALE GENOMIC DNA]</scope>
    <source>
        <strain evidence="14">SNU_AA5</strain>
        <tissue evidence="14">Soma without cirri and trophi</tissue>
    </source>
</reference>
<dbReference type="SUPFAM" id="SSF50978">
    <property type="entry name" value="WD40 repeat-like"/>
    <property type="match status" value="1"/>
</dbReference>
<keyword evidence="7" id="KW-0677">Repeat</keyword>
<accession>A0A6A4W0G2</accession>
<feature type="compositionally biased region" description="Basic and acidic residues" evidence="13">
    <location>
        <begin position="658"/>
        <end position="685"/>
    </location>
</feature>
<dbReference type="InterPro" id="IPR015943">
    <property type="entry name" value="WD40/YVTN_repeat-like_dom_sf"/>
</dbReference>
<feature type="compositionally biased region" description="Gly residues" evidence="13">
    <location>
        <begin position="240"/>
        <end position="252"/>
    </location>
</feature>
<evidence type="ECO:0000313" key="14">
    <source>
        <dbReference type="EMBL" id="KAF0296572.1"/>
    </source>
</evidence>
<evidence type="ECO:0000256" key="2">
    <source>
        <dbReference type="ARBA" id="ARBA00004430"/>
    </source>
</evidence>
<dbReference type="PANTHER" id="PTHR13667">
    <property type="entry name" value="HOMOLOC-13"/>
    <property type="match status" value="1"/>
</dbReference>
<dbReference type="GO" id="GO:0097541">
    <property type="term" value="C:axonemal basal plate"/>
    <property type="evidence" value="ECO:0007669"/>
    <property type="project" value="TreeGrafter"/>
</dbReference>
<evidence type="ECO:0000256" key="7">
    <source>
        <dbReference type="ARBA" id="ARBA00022737"/>
    </source>
</evidence>
<evidence type="ECO:0000256" key="11">
    <source>
        <dbReference type="ARBA" id="ARBA00023212"/>
    </source>
</evidence>
<protein>
    <submittedName>
        <fullName evidence="14">WD repeat-containing and planar cell polarity effector protein fritz</fullName>
    </submittedName>
</protein>
<keyword evidence="15" id="KW-1185">Reference proteome</keyword>
<dbReference type="GO" id="GO:0045184">
    <property type="term" value="P:establishment of protein localization"/>
    <property type="evidence" value="ECO:0007669"/>
    <property type="project" value="TreeGrafter"/>
</dbReference>
<keyword evidence="8" id="KW-0970">Cilium biogenesis/degradation</keyword>
<feature type="region of interest" description="Disordered" evidence="13">
    <location>
        <begin position="240"/>
        <end position="260"/>
    </location>
</feature>